<evidence type="ECO:0000313" key="2">
    <source>
        <dbReference type="Proteomes" id="UP000077521"/>
    </source>
</evidence>
<keyword evidence="2" id="KW-1185">Reference proteome</keyword>
<dbReference type="Proteomes" id="UP000077521">
    <property type="component" value="Unassembled WGS sequence"/>
</dbReference>
<accession>A0A8T8S9S0</accession>
<evidence type="ECO:0000313" key="1">
    <source>
        <dbReference type="EMBL" id="KAE8235733.1"/>
    </source>
</evidence>
<gene>
    <name evidence="1" type="ORF">A4X13_0g9395</name>
</gene>
<reference evidence="1" key="2">
    <citation type="journal article" date="2019" name="IMA Fungus">
        <title>Genome sequencing and comparison of five Tilletia species to identify candidate genes for the detection of regulated species infecting wheat.</title>
        <authorList>
            <person name="Nguyen H.D.T."/>
            <person name="Sultana T."/>
            <person name="Kesanakurti P."/>
            <person name="Hambleton S."/>
        </authorList>
    </citation>
    <scope>NUCLEOTIDE SEQUENCE</scope>
    <source>
        <strain evidence="1">DAOMC 236416</strain>
    </source>
</reference>
<organism evidence="1 2">
    <name type="scientific">Tilletia indica</name>
    <dbReference type="NCBI Taxonomy" id="43049"/>
    <lineage>
        <taxon>Eukaryota</taxon>
        <taxon>Fungi</taxon>
        <taxon>Dikarya</taxon>
        <taxon>Basidiomycota</taxon>
        <taxon>Ustilaginomycotina</taxon>
        <taxon>Exobasidiomycetes</taxon>
        <taxon>Tilletiales</taxon>
        <taxon>Tilletiaceae</taxon>
        <taxon>Tilletia</taxon>
    </lineage>
</organism>
<reference evidence="1" key="1">
    <citation type="submission" date="2016-04" db="EMBL/GenBank/DDBJ databases">
        <authorList>
            <person name="Nguyen H.D."/>
            <person name="Samba Siva P."/>
            <person name="Cullis J."/>
            <person name="Levesque C.A."/>
            <person name="Hambleton S."/>
        </authorList>
    </citation>
    <scope>NUCLEOTIDE SEQUENCE</scope>
    <source>
        <strain evidence="1">DAOMC 236416</strain>
    </source>
</reference>
<dbReference type="AlphaFoldDB" id="A0A8T8S9S0"/>
<name>A0A8T8S9S0_9BASI</name>
<sequence length="263" mass="28421">MRHLLPRHHALENQPMGISIGLQLPPGQLKQQRLPGCFVEDEKLLGIIAGHACDTYPPRPVEATTSDHHFTLHHAPCHCVAPRKGIGVGTCRGPHAFEQGVPGLAGRIIPVDRMAYESAWKCIGTHHGHATEAVGLQVFIHYHHQFTAGAQFPQRSAQTHTVGVGPPEGETQRCSSVRQGAAQRLLHQVVVAAALALLVERADFSPWRPPLASELYLPGGCTADLLLHLFEVGHARIPVDLGEGFPGMNLHETVQPGEAIADV</sequence>
<protein>
    <submittedName>
        <fullName evidence="1">Uncharacterized protein</fullName>
    </submittedName>
</protein>
<comment type="caution">
    <text evidence="1">The sequence shown here is derived from an EMBL/GenBank/DDBJ whole genome shotgun (WGS) entry which is preliminary data.</text>
</comment>
<feature type="non-terminal residue" evidence="1">
    <location>
        <position position="1"/>
    </location>
</feature>
<dbReference type="EMBL" id="LWDF02002595">
    <property type="protein sequence ID" value="KAE8235733.1"/>
    <property type="molecule type" value="Genomic_DNA"/>
</dbReference>
<proteinExistence type="predicted"/>